<name>A0A8H6ITY8_9PEZI</name>
<gene>
    <name evidence="2" type="ORF">CSOJ01_13144</name>
</gene>
<dbReference type="Pfam" id="PF01823">
    <property type="entry name" value="MACPF"/>
    <property type="match status" value="1"/>
</dbReference>
<organism evidence="2 3">
    <name type="scientific">Colletotrichum sojae</name>
    <dbReference type="NCBI Taxonomy" id="2175907"/>
    <lineage>
        <taxon>Eukaryota</taxon>
        <taxon>Fungi</taxon>
        <taxon>Dikarya</taxon>
        <taxon>Ascomycota</taxon>
        <taxon>Pezizomycotina</taxon>
        <taxon>Sordariomycetes</taxon>
        <taxon>Hypocreomycetidae</taxon>
        <taxon>Glomerellales</taxon>
        <taxon>Glomerellaceae</taxon>
        <taxon>Colletotrichum</taxon>
        <taxon>Colletotrichum orchidearum species complex</taxon>
    </lineage>
</organism>
<dbReference type="AlphaFoldDB" id="A0A8H6ITY8"/>
<comment type="caution">
    <text evidence="2">The sequence shown here is derived from an EMBL/GenBank/DDBJ whole genome shotgun (WGS) entry which is preliminary data.</text>
</comment>
<keyword evidence="3" id="KW-1185">Reference proteome</keyword>
<accession>A0A8H6ITY8</accession>
<reference evidence="2 3" key="1">
    <citation type="journal article" date="2020" name="Phytopathology">
        <title>Genome Sequence Resources of Colletotrichum truncatum, C. plurivorum, C. musicola, and C. sojae: Four Species Pathogenic to Soybean (Glycine max).</title>
        <authorList>
            <person name="Rogerio F."/>
            <person name="Boufleur T.R."/>
            <person name="Ciampi-Guillardi M."/>
            <person name="Sukno S.A."/>
            <person name="Thon M.R."/>
            <person name="Massola Junior N.S."/>
            <person name="Baroncelli R."/>
        </authorList>
    </citation>
    <scope>NUCLEOTIDE SEQUENCE [LARGE SCALE GENOMIC DNA]</scope>
    <source>
        <strain evidence="2 3">LFN0009</strain>
    </source>
</reference>
<dbReference type="Proteomes" id="UP000652219">
    <property type="component" value="Unassembled WGS sequence"/>
</dbReference>
<evidence type="ECO:0000313" key="2">
    <source>
        <dbReference type="EMBL" id="KAF6796484.1"/>
    </source>
</evidence>
<evidence type="ECO:0000259" key="1">
    <source>
        <dbReference type="Pfam" id="PF01823"/>
    </source>
</evidence>
<dbReference type="InterPro" id="IPR020864">
    <property type="entry name" value="MACPF"/>
</dbReference>
<sequence>MLCTVGTWIGRPTRSRWPQNQREHKPVNRNSDRCCAPDAIPNYFVNDGSKIDIIVVEDDMRSSMVRNNFEKSSVDAKTGGGYAGLGIGVTAGSSREIQRGTKKEKKKFAQKMIGQYMLPRVTLILNPDDLIVTDEAKEAAKEIDDKKDGALIRKFHQRFGEFFSHEVTIGGMLTSTKTWEGSETIKDEKKKEDFKKTIGLAVTTVNIGLESKSDKTVGQDESLTAASRDTTDRVVFEAVGGNTILASNPQQWCATVGNHDNWRVIERAELKRLIESMADSASRDMKDIVNWFSKEVPPPVSQFMQIPPLRDAFVQLRLKNMTSDDKYQYLVYQHHKPTSIKITSNPFIVPKRTSGHEPVWRVRYLEDHTKPLPQAKSMKGLPVKMNGRFCLTYEFADNPYGFRDFTKDERGFSERVAPRTGCGRLVLVRPSGTAQGWEDRTIFLLDTESRDAEGTVRVDGNTDVKVTAAMFYLDILASDGSDREKDILIPEDTESTEEDAMKMMRVKTEPAPRVNGRH</sequence>
<evidence type="ECO:0000313" key="3">
    <source>
        <dbReference type="Proteomes" id="UP000652219"/>
    </source>
</evidence>
<feature type="domain" description="MACPF" evidence="1">
    <location>
        <begin position="101"/>
        <end position="258"/>
    </location>
</feature>
<protein>
    <recommendedName>
        <fullName evidence="1">MACPF domain-containing protein</fullName>
    </recommendedName>
</protein>
<proteinExistence type="predicted"/>
<dbReference type="EMBL" id="WIGN01000367">
    <property type="protein sequence ID" value="KAF6796484.1"/>
    <property type="molecule type" value="Genomic_DNA"/>
</dbReference>